<proteinExistence type="predicted"/>
<reference evidence="1 2" key="1">
    <citation type="journal article" date="2019" name="Nat. Ecol. Evol.">
        <title>Megaphylogeny resolves global patterns of mushroom evolution.</title>
        <authorList>
            <person name="Varga T."/>
            <person name="Krizsan K."/>
            <person name="Foldi C."/>
            <person name="Dima B."/>
            <person name="Sanchez-Garcia M."/>
            <person name="Sanchez-Ramirez S."/>
            <person name="Szollosi G.J."/>
            <person name="Szarkandi J.G."/>
            <person name="Papp V."/>
            <person name="Albert L."/>
            <person name="Andreopoulos W."/>
            <person name="Angelini C."/>
            <person name="Antonin V."/>
            <person name="Barry K.W."/>
            <person name="Bougher N.L."/>
            <person name="Buchanan P."/>
            <person name="Buyck B."/>
            <person name="Bense V."/>
            <person name="Catcheside P."/>
            <person name="Chovatia M."/>
            <person name="Cooper J."/>
            <person name="Damon W."/>
            <person name="Desjardin D."/>
            <person name="Finy P."/>
            <person name="Geml J."/>
            <person name="Haridas S."/>
            <person name="Hughes K."/>
            <person name="Justo A."/>
            <person name="Karasinski D."/>
            <person name="Kautmanova I."/>
            <person name="Kiss B."/>
            <person name="Kocsube S."/>
            <person name="Kotiranta H."/>
            <person name="LaButti K.M."/>
            <person name="Lechner B.E."/>
            <person name="Liimatainen K."/>
            <person name="Lipzen A."/>
            <person name="Lukacs Z."/>
            <person name="Mihaltcheva S."/>
            <person name="Morgado L.N."/>
            <person name="Niskanen T."/>
            <person name="Noordeloos M.E."/>
            <person name="Ohm R.A."/>
            <person name="Ortiz-Santana B."/>
            <person name="Ovrebo C."/>
            <person name="Racz N."/>
            <person name="Riley R."/>
            <person name="Savchenko A."/>
            <person name="Shiryaev A."/>
            <person name="Soop K."/>
            <person name="Spirin V."/>
            <person name="Szebenyi C."/>
            <person name="Tomsovsky M."/>
            <person name="Tulloss R.E."/>
            <person name="Uehling J."/>
            <person name="Grigoriev I.V."/>
            <person name="Vagvolgyi C."/>
            <person name="Papp T."/>
            <person name="Martin F.M."/>
            <person name="Miettinen O."/>
            <person name="Hibbett D.S."/>
            <person name="Nagy L.G."/>
        </authorList>
    </citation>
    <scope>NUCLEOTIDE SEQUENCE [LARGE SCALE GENOMIC DNA]</scope>
    <source>
        <strain evidence="1 2">NL-1719</strain>
    </source>
</reference>
<organism evidence="1 2">
    <name type="scientific">Pluteus cervinus</name>
    <dbReference type="NCBI Taxonomy" id="181527"/>
    <lineage>
        <taxon>Eukaryota</taxon>
        <taxon>Fungi</taxon>
        <taxon>Dikarya</taxon>
        <taxon>Basidiomycota</taxon>
        <taxon>Agaricomycotina</taxon>
        <taxon>Agaricomycetes</taxon>
        <taxon>Agaricomycetidae</taxon>
        <taxon>Agaricales</taxon>
        <taxon>Pluteineae</taxon>
        <taxon>Pluteaceae</taxon>
        <taxon>Pluteus</taxon>
    </lineage>
</organism>
<evidence type="ECO:0000313" key="1">
    <source>
        <dbReference type="EMBL" id="TFK67825.1"/>
    </source>
</evidence>
<accession>A0ACD3APV5</accession>
<protein>
    <submittedName>
        <fullName evidence="1">Uncharacterized protein</fullName>
    </submittedName>
</protein>
<dbReference type="Proteomes" id="UP000308600">
    <property type="component" value="Unassembled WGS sequence"/>
</dbReference>
<sequence length="603" mass="67695">MPSPFFYFRVTGSSSSTASARCQTQRCQCSTRSPRTCVPLPTFAMADSPPPSHRAGRTRSRSYSPASPPPPPRRRTSRPESSPPPSSIFGIPSSPVEIERPYRLPQRPTIPVVRAQPIIANPYRASNPYRSRRRRWITVDHSARRRGRHVSIDLGPEPAAEPVAEFPIEAEPPPIPVGEQEHNASSPVRSPSPSEDGSISGGAPGGTQPPNVLIGAPAGDAEAEGSSIRRSSSGARSSISRPSLEFNRPPAPVLEAPPPLIVIGPPMSPPLPHVILPSASTLSSTESFRPRPVRPRPPVPSPPRHYSSRTRVYHPGAEFITTRTEVIDEVQPLWKTIPLQIYLHVLLRLPDLYWSRLDRVFRDAHKAATQTPNAQFLRDFTHAEGFPEVWNGFVEGVVKEWETQNIVSALLLSAIFSIFGFDSDPFTRTFAMLSFVCALMSLLYGCTYIIRFGSVKRIVEARIWIKAIQANDDRIWRYLWNEWTLLAMPAVWLAWSIIFFIVTLFFFIWRPKSSSSDSGDDVLNFDLGSRISATVLLGFGILYYCFVLETFRIGWGEEDEYDFYDTDTEGGESVVRLTREEREEKEAGKPPRRERLQHRTRFD</sequence>
<name>A0ACD3APV5_9AGAR</name>
<keyword evidence="2" id="KW-1185">Reference proteome</keyword>
<gene>
    <name evidence="1" type="ORF">BDN72DRAFT_960727</name>
</gene>
<dbReference type="EMBL" id="ML208366">
    <property type="protein sequence ID" value="TFK67825.1"/>
    <property type="molecule type" value="Genomic_DNA"/>
</dbReference>
<evidence type="ECO:0000313" key="2">
    <source>
        <dbReference type="Proteomes" id="UP000308600"/>
    </source>
</evidence>